<protein>
    <submittedName>
        <fullName evidence="1">Uncharacterized protein</fullName>
    </submittedName>
</protein>
<keyword evidence="2" id="KW-1185">Reference proteome</keyword>
<dbReference type="Proteomes" id="UP000821845">
    <property type="component" value="Chromosome 3"/>
</dbReference>
<comment type="caution">
    <text evidence="1">The sequence shown here is derived from an EMBL/GenBank/DDBJ whole genome shotgun (WGS) entry which is preliminary data.</text>
</comment>
<dbReference type="EMBL" id="CM023483">
    <property type="protein sequence ID" value="KAH6935899.1"/>
    <property type="molecule type" value="Genomic_DNA"/>
</dbReference>
<reference evidence="1" key="1">
    <citation type="submission" date="2020-05" db="EMBL/GenBank/DDBJ databases">
        <title>Large-scale comparative analyses of tick genomes elucidate their genetic diversity and vector capacities.</title>
        <authorList>
            <person name="Jia N."/>
            <person name="Wang J."/>
            <person name="Shi W."/>
            <person name="Du L."/>
            <person name="Sun Y."/>
            <person name="Zhan W."/>
            <person name="Jiang J."/>
            <person name="Wang Q."/>
            <person name="Zhang B."/>
            <person name="Ji P."/>
            <person name="Sakyi L.B."/>
            <person name="Cui X."/>
            <person name="Yuan T."/>
            <person name="Jiang B."/>
            <person name="Yang W."/>
            <person name="Lam T.T.-Y."/>
            <person name="Chang Q."/>
            <person name="Ding S."/>
            <person name="Wang X."/>
            <person name="Zhu J."/>
            <person name="Ruan X."/>
            <person name="Zhao L."/>
            <person name="Wei J."/>
            <person name="Que T."/>
            <person name="Du C."/>
            <person name="Cheng J."/>
            <person name="Dai P."/>
            <person name="Han X."/>
            <person name="Huang E."/>
            <person name="Gao Y."/>
            <person name="Liu J."/>
            <person name="Shao H."/>
            <person name="Ye R."/>
            <person name="Li L."/>
            <person name="Wei W."/>
            <person name="Wang X."/>
            <person name="Wang C."/>
            <person name="Yang T."/>
            <person name="Huo Q."/>
            <person name="Li W."/>
            <person name="Guo W."/>
            <person name="Chen H."/>
            <person name="Zhou L."/>
            <person name="Ni X."/>
            <person name="Tian J."/>
            <person name="Zhou Y."/>
            <person name="Sheng Y."/>
            <person name="Liu T."/>
            <person name="Pan Y."/>
            <person name="Xia L."/>
            <person name="Li J."/>
            <person name="Zhao F."/>
            <person name="Cao W."/>
        </authorList>
    </citation>
    <scope>NUCLEOTIDE SEQUENCE</scope>
    <source>
        <strain evidence="1">Hyas-2018</strain>
    </source>
</reference>
<evidence type="ECO:0000313" key="2">
    <source>
        <dbReference type="Proteomes" id="UP000821845"/>
    </source>
</evidence>
<sequence>MNVFGGDHAFRAVGREEQSKVARREGEERATLASSKFKGKPEKRERERRESKEAQPLFGGGGPLRGGEERGDATIGAQEDHGAAANATA</sequence>
<gene>
    <name evidence="1" type="ORF">HPB50_011436</name>
</gene>
<name>A0ACB7SQ51_HYAAI</name>
<organism evidence="1 2">
    <name type="scientific">Hyalomma asiaticum</name>
    <name type="common">Tick</name>
    <dbReference type="NCBI Taxonomy" id="266040"/>
    <lineage>
        <taxon>Eukaryota</taxon>
        <taxon>Metazoa</taxon>
        <taxon>Ecdysozoa</taxon>
        <taxon>Arthropoda</taxon>
        <taxon>Chelicerata</taxon>
        <taxon>Arachnida</taxon>
        <taxon>Acari</taxon>
        <taxon>Parasitiformes</taxon>
        <taxon>Ixodida</taxon>
        <taxon>Ixodoidea</taxon>
        <taxon>Ixodidae</taxon>
        <taxon>Hyalomminae</taxon>
        <taxon>Hyalomma</taxon>
    </lineage>
</organism>
<proteinExistence type="predicted"/>
<accession>A0ACB7SQ51</accession>
<evidence type="ECO:0000313" key="1">
    <source>
        <dbReference type="EMBL" id="KAH6935899.1"/>
    </source>
</evidence>